<dbReference type="WBParaSite" id="nRc.2.0.1.t09743-RA">
    <property type="protein sequence ID" value="nRc.2.0.1.t09743-RA"/>
    <property type="gene ID" value="nRc.2.0.1.g09743"/>
</dbReference>
<evidence type="ECO:0000256" key="6">
    <source>
        <dbReference type="ARBA" id="ARBA00040648"/>
    </source>
</evidence>
<dbReference type="GO" id="GO:0005802">
    <property type="term" value="C:trans-Golgi network"/>
    <property type="evidence" value="ECO:0007669"/>
    <property type="project" value="TreeGrafter"/>
</dbReference>
<dbReference type="AlphaFoldDB" id="A0A915I6H6"/>
<dbReference type="FunFam" id="1.20.1280.290:FF:000005">
    <property type="entry name" value="PQ-loop repeat-containing protein 1"/>
    <property type="match status" value="1"/>
</dbReference>
<dbReference type="SMART" id="SM00679">
    <property type="entry name" value="CTNS"/>
    <property type="match status" value="2"/>
</dbReference>
<proteinExistence type="predicted"/>
<dbReference type="Gene3D" id="1.20.1280.290">
    <property type="match status" value="2"/>
</dbReference>
<feature type="transmembrane region" description="Helical" evidence="8">
    <location>
        <begin position="133"/>
        <end position="153"/>
    </location>
</feature>
<evidence type="ECO:0000256" key="4">
    <source>
        <dbReference type="ARBA" id="ARBA00022989"/>
    </source>
</evidence>
<dbReference type="PANTHER" id="PTHR14856:SF9">
    <property type="entry name" value="PQ-LOOP REPEAT-CONTAINING PROTEIN 1"/>
    <property type="match status" value="1"/>
</dbReference>
<evidence type="ECO:0000256" key="8">
    <source>
        <dbReference type="SAM" id="Phobius"/>
    </source>
</evidence>
<dbReference type="InterPro" id="IPR006603">
    <property type="entry name" value="PQ-loop_rpt"/>
</dbReference>
<dbReference type="Proteomes" id="UP000887565">
    <property type="component" value="Unplaced"/>
</dbReference>
<dbReference type="GO" id="GO:0045332">
    <property type="term" value="P:phospholipid translocation"/>
    <property type="evidence" value="ECO:0007669"/>
    <property type="project" value="TreeGrafter"/>
</dbReference>
<evidence type="ECO:0000256" key="5">
    <source>
        <dbReference type="ARBA" id="ARBA00023136"/>
    </source>
</evidence>
<reference evidence="10" key="1">
    <citation type="submission" date="2022-11" db="UniProtKB">
        <authorList>
            <consortium name="WormBaseParasite"/>
        </authorList>
    </citation>
    <scope>IDENTIFICATION</scope>
</reference>
<keyword evidence="4 8" id="KW-1133">Transmembrane helix</keyword>
<dbReference type="GO" id="GO:0005768">
    <property type="term" value="C:endosome"/>
    <property type="evidence" value="ECO:0007669"/>
    <property type="project" value="TreeGrafter"/>
</dbReference>
<dbReference type="InterPro" id="IPR052241">
    <property type="entry name" value="SLC66/Scramblase_ANY1"/>
</dbReference>
<evidence type="ECO:0000256" key="3">
    <source>
        <dbReference type="ARBA" id="ARBA00022737"/>
    </source>
</evidence>
<feature type="transmembrane region" description="Helical" evidence="8">
    <location>
        <begin position="159"/>
        <end position="179"/>
    </location>
</feature>
<accession>A0A915I6H6</accession>
<evidence type="ECO:0000256" key="7">
    <source>
        <dbReference type="ARBA" id="ARBA00043159"/>
    </source>
</evidence>
<feature type="transmembrane region" description="Helical" evidence="8">
    <location>
        <begin position="51"/>
        <end position="73"/>
    </location>
</feature>
<feature type="transmembrane region" description="Helical" evidence="8">
    <location>
        <begin position="79"/>
        <end position="100"/>
    </location>
</feature>
<protein>
    <recommendedName>
        <fullName evidence="6">Solute carrier family 66 member 2</fullName>
    </recommendedName>
    <alternativeName>
        <fullName evidence="7">PQ-loop repeat-containing protein 1</fullName>
    </alternativeName>
</protein>
<keyword evidence="5 8" id="KW-0472">Membrane</keyword>
<comment type="subcellular location">
    <subcellularLocation>
        <location evidence="1">Membrane</location>
        <topology evidence="1">Multi-pass membrane protein</topology>
    </subcellularLocation>
</comment>
<keyword evidence="3" id="KW-0677">Repeat</keyword>
<dbReference type="OMA" id="FKMWFFF"/>
<keyword evidence="9" id="KW-1185">Reference proteome</keyword>
<feature type="transmembrane region" description="Helical" evidence="8">
    <location>
        <begin position="20"/>
        <end position="39"/>
    </location>
</feature>
<dbReference type="GO" id="GO:0005829">
    <property type="term" value="C:cytosol"/>
    <property type="evidence" value="ECO:0007669"/>
    <property type="project" value="GOC"/>
</dbReference>
<evidence type="ECO:0000313" key="9">
    <source>
        <dbReference type="Proteomes" id="UP000887565"/>
    </source>
</evidence>
<evidence type="ECO:0000313" key="10">
    <source>
        <dbReference type="WBParaSite" id="nRc.2.0.1.t09743-RA"/>
    </source>
</evidence>
<evidence type="ECO:0000256" key="1">
    <source>
        <dbReference type="ARBA" id="ARBA00004141"/>
    </source>
</evidence>
<keyword evidence="2 8" id="KW-0812">Transmembrane</keyword>
<dbReference type="Pfam" id="PF04193">
    <property type="entry name" value="PQ-loop"/>
    <property type="match status" value="2"/>
</dbReference>
<name>A0A915I6H6_ROMCU</name>
<dbReference type="FunFam" id="1.20.1280.290:FF:000008">
    <property type="entry name" value="PQ-loop repeat-containing protein 1"/>
    <property type="match status" value="1"/>
</dbReference>
<feature type="transmembrane region" description="Helical" evidence="8">
    <location>
        <begin position="191"/>
        <end position="210"/>
    </location>
</feature>
<dbReference type="PANTHER" id="PTHR14856">
    <property type="entry name" value="PQ-LOOP REPEAT-CONTAINING PROTEIN 1-LIKE PROTEIN"/>
    <property type="match status" value="1"/>
</dbReference>
<dbReference type="GO" id="GO:0042147">
    <property type="term" value="P:retrograde transport, endosome to Golgi"/>
    <property type="evidence" value="ECO:0007669"/>
    <property type="project" value="TreeGrafter"/>
</dbReference>
<evidence type="ECO:0000256" key="2">
    <source>
        <dbReference type="ARBA" id="ARBA00022692"/>
    </source>
</evidence>
<organism evidence="9 10">
    <name type="scientific">Romanomermis culicivorax</name>
    <name type="common">Nematode worm</name>
    <dbReference type="NCBI Taxonomy" id="13658"/>
    <lineage>
        <taxon>Eukaryota</taxon>
        <taxon>Metazoa</taxon>
        <taxon>Ecdysozoa</taxon>
        <taxon>Nematoda</taxon>
        <taxon>Enoplea</taxon>
        <taxon>Dorylaimia</taxon>
        <taxon>Mermithida</taxon>
        <taxon>Mermithoidea</taxon>
        <taxon>Mermithidae</taxon>
        <taxon>Romanomermis</taxon>
    </lineage>
</organism>
<sequence length="259" mass="29818">MDVGQGNAMLYDLVDHVYTLGFLVISVGIMFGGIIPYYFQYREINRNKNAGGFSLFVCFNLLTSNILRVFFWFGKKFETQLLVQSIVMILCMLCMIYSAVKINSLHILPPNKRNSIWDGDLVKNFWNWNDFSSYLLVVSVFSFVGLSVTYMMFDVAVYHEIMGFFALFLEAMVVTPQLIRNFRRKTTKGLSAAMIFTLLIGDLCKTGYFVVRQAPLQFPVCGFLQISIDIAILLQIYFYRTRAIRRTSDAKFAENLIKT</sequence>
<feature type="transmembrane region" description="Helical" evidence="8">
    <location>
        <begin position="216"/>
        <end position="239"/>
    </location>
</feature>
<dbReference type="GO" id="GO:0016020">
    <property type="term" value="C:membrane"/>
    <property type="evidence" value="ECO:0007669"/>
    <property type="project" value="UniProtKB-SubCell"/>
</dbReference>